<proteinExistence type="predicted"/>
<dbReference type="KEGG" id="ppis:B1L02_21880"/>
<dbReference type="InterPro" id="IPR051783">
    <property type="entry name" value="NAD(P)-dependent_oxidoreduct"/>
</dbReference>
<dbReference type="PANTHER" id="PTHR48079">
    <property type="entry name" value="PROTEIN YEEZ"/>
    <property type="match status" value="1"/>
</dbReference>
<dbReference type="Proteomes" id="UP000258102">
    <property type="component" value="Chromosome 2"/>
</dbReference>
<dbReference type="InterPro" id="IPR036291">
    <property type="entry name" value="NAD(P)-bd_dom_sf"/>
</dbReference>
<dbReference type="SUPFAM" id="SSF51735">
    <property type="entry name" value="NAD(P)-binding Rossmann-fold domains"/>
    <property type="match status" value="1"/>
</dbReference>
<feature type="domain" description="NAD-dependent epimerase/dehydratase" evidence="1">
    <location>
        <begin position="4"/>
        <end position="228"/>
    </location>
</feature>
<evidence type="ECO:0000313" key="2">
    <source>
        <dbReference type="EMBL" id="AXR04116.1"/>
    </source>
</evidence>
<evidence type="ECO:0000259" key="1">
    <source>
        <dbReference type="Pfam" id="PF01370"/>
    </source>
</evidence>
<dbReference type="RefSeq" id="WP_088532852.1">
    <property type="nucleotide sequence ID" value="NZ_CP021647.1"/>
</dbReference>
<dbReference type="Pfam" id="PF01370">
    <property type="entry name" value="Epimerase"/>
    <property type="match status" value="1"/>
</dbReference>
<reference evidence="2 3" key="1">
    <citation type="submission" date="2018-08" db="EMBL/GenBank/DDBJ databases">
        <title>Whole Genome Sequences of Two Pseudoalteromonas piscicida Strains, DE1-A and DE2-A, which Exhibit Strong Antibacterial Activity against Vibrio vulnificus.</title>
        <authorList>
            <person name="Richards G.P."/>
            <person name="Needleman D.S."/>
            <person name="Watson M.A."/>
            <person name="Polson S.W."/>
        </authorList>
    </citation>
    <scope>NUCLEOTIDE SEQUENCE [LARGE SCALE GENOMIC DNA]</scope>
    <source>
        <strain evidence="2 3">DE2-A</strain>
    </source>
</reference>
<evidence type="ECO:0000313" key="3">
    <source>
        <dbReference type="Proteomes" id="UP000258102"/>
    </source>
</evidence>
<dbReference type="PANTHER" id="PTHR48079:SF6">
    <property type="entry name" value="NAD(P)-BINDING DOMAIN-CONTAINING PROTEIN-RELATED"/>
    <property type="match status" value="1"/>
</dbReference>
<dbReference type="GO" id="GO:0005737">
    <property type="term" value="C:cytoplasm"/>
    <property type="evidence" value="ECO:0007669"/>
    <property type="project" value="TreeGrafter"/>
</dbReference>
<accession>A0AAD0W5Z8</accession>
<organism evidence="2 3">
    <name type="scientific">Pseudoalteromonas piscicida</name>
    <dbReference type="NCBI Taxonomy" id="43662"/>
    <lineage>
        <taxon>Bacteria</taxon>
        <taxon>Pseudomonadati</taxon>
        <taxon>Pseudomonadota</taxon>
        <taxon>Gammaproteobacteria</taxon>
        <taxon>Alteromonadales</taxon>
        <taxon>Pseudoalteromonadaceae</taxon>
        <taxon>Pseudoalteromonas</taxon>
    </lineage>
</organism>
<gene>
    <name evidence="2" type="ORF">D0511_19410</name>
</gene>
<name>A0AAD0W5Z8_PSEO7</name>
<dbReference type="AlphaFoldDB" id="A0AAD0W5Z8"/>
<sequence length="329" mass="35951">MRKIFITGAGGFIGRHLVAELLKRDVVITALMLPGESVPTEWGSKVRIITGDVRELVELDDDIGAFDTIFHLAAIVSDWGGKREHVDITVNGTKQAIELAVKNSARFVVTTSVAAFGSAMGSGFLDESTPCGKPASNYEYVKQIQEQVTLEAVTQRGLNAVIIRPANVYGVGSVWVTRFIDLMNQKKPVLMGDGKWDAGLVHVQHVVQGLILAAEKADIGSGEIFIIADEPGVTWQNYLAALSEALELPEAKGIPNWLARILAPVLEWIGHLVNQKNAPLVTNLAYRLVGVESIFVNKKAKQKLGYKPNITLDKAMEEIKQYYSSKNCN</sequence>
<dbReference type="InterPro" id="IPR001509">
    <property type="entry name" value="Epimerase_deHydtase"/>
</dbReference>
<dbReference type="GO" id="GO:0004029">
    <property type="term" value="F:aldehyde dehydrogenase (NAD+) activity"/>
    <property type="evidence" value="ECO:0007669"/>
    <property type="project" value="TreeGrafter"/>
</dbReference>
<dbReference type="EMBL" id="CP031762">
    <property type="protein sequence ID" value="AXR04116.1"/>
    <property type="molecule type" value="Genomic_DNA"/>
</dbReference>
<dbReference type="Gene3D" id="3.40.50.720">
    <property type="entry name" value="NAD(P)-binding Rossmann-like Domain"/>
    <property type="match status" value="1"/>
</dbReference>
<protein>
    <submittedName>
        <fullName evidence="2">NAD-dependent epimerase/dehydratase family protein</fullName>
    </submittedName>
</protein>